<evidence type="ECO:0000313" key="4">
    <source>
        <dbReference type="EMBL" id="MQY06654.1"/>
    </source>
</evidence>
<feature type="compositionally biased region" description="Basic and acidic residues" evidence="3">
    <location>
        <begin position="1"/>
        <end position="10"/>
    </location>
</feature>
<feature type="compositionally biased region" description="Low complexity" evidence="3">
    <location>
        <begin position="11"/>
        <end position="34"/>
    </location>
</feature>
<organism evidence="4 5">
    <name type="scientific">Actinomadura macrotermitis</name>
    <dbReference type="NCBI Taxonomy" id="2585200"/>
    <lineage>
        <taxon>Bacteria</taxon>
        <taxon>Bacillati</taxon>
        <taxon>Actinomycetota</taxon>
        <taxon>Actinomycetes</taxon>
        <taxon>Streptosporangiales</taxon>
        <taxon>Thermomonosporaceae</taxon>
        <taxon>Actinomadura</taxon>
    </lineage>
</organism>
<feature type="compositionally biased region" description="Acidic residues" evidence="3">
    <location>
        <begin position="63"/>
        <end position="73"/>
    </location>
</feature>
<feature type="region of interest" description="Disordered" evidence="3">
    <location>
        <begin position="273"/>
        <end position="310"/>
    </location>
</feature>
<dbReference type="GO" id="GO:0016020">
    <property type="term" value="C:membrane"/>
    <property type="evidence" value="ECO:0007669"/>
    <property type="project" value="UniProtKB-SubCell"/>
</dbReference>
<keyword evidence="2" id="KW-0472">Membrane</keyword>
<comment type="caution">
    <text evidence="4">The sequence shown here is derived from an EMBL/GenBank/DDBJ whole genome shotgun (WGS) entry which is preliminary data.</text>
</comment>
<evidence type="ECO:0000256" key="1">
    <source>
        <dbReference type="ARBA" id="ARBA00004370"/>
    </source>
</evidence>
<dbReference type="Proteomes" id="UP000487268">
    <property type="component" value="Unassembled WGS sequence"/>
</dbReference>
<dbReference type="AlphaFoldDB" id="A0A7K0C1J1"/>
<feature type="compositionally biased region" description="Low complexity" evidence="3">
    <location>
        <begin position="292"/>
        <end position="303"/>
    </location>
</feature>
<evidence type="ECO:0008006" key="6">
    <source>
        <dbReference type="Google" id="ProtNLM"/>
    </source>
</evidence>
<accession>A0A7K0C1J1</accession>
<comment type="subcellular location">
    <subcellularLocation>
        <location evidence="1">Membrane</location>
    </subcellularLocation>
</comment>
<sequence length="310" mass="32359">MTAKTTKDVPEGVAAADEEATATGTGETAEAEAAGKPKRKRRVRVIEVIEDDDEDLEDVLEALDAEEIEEAEEPAPKPKPKPAAKKPVLEKPVAEKPVVKSAADEEEPAPRPTLFGLGRPQAIAAIVVIAVLASLAVWQWRTAAALQADKDDRAAVAKIAAAYGDVAASYNAANYQEQMRKAQELMGGDLLEKYRSTTVPSLAGAFKSNPNASLTSKTVGVTVGEINGRFATAVVTVDISGTAEKGTSRVPANLIRLALAKIDGKWKVTRQYASGEDDATQAQNQSGGGLTPGVPGAGTAPQPSTGPKKN</sequence>
<proteinExistence type="predicted"/>
<keyword evidence="5" id="KW-1185">Reference proteome</keyword>
<evidence type="ECO:0000313" key="5">
    <source>
        <dbReference type="Proteomes" id="UP000487268"/>
    </source>
</evidence>
<dbReference type="OrthoDB" id="3479005at2"/>
<dbReference type="PANTHER" id="PTHR37042:SF4">
    <property type="entry name" value="OUTER MEMBRANE PROTEIN RV1973"/>
    <property type="match status" value="1"/>
</dbReference>
<dbReference type="Gene3D" id="3.10.450.50">
    <property type="match status" value="1"/>
</dbReference>
<reference evidence="4 5" key="1">
    <citation type="submission" date="2019-10" db="EMBL/GenBank/DDBJ databases">
        <title>Actinomadura rubteroloni sp. nov. and Actinomadura macrotermitis sp. nov., isolated from the gut of fungus growing-termite Macrotermes natalensis.</title>
        <authorList>
            <person name="Benndorf R."/>
            <person name="Martin K."/>
            <person name="Kuefner M."/>
            <person name="De Beer W."/>
            <person name="Kaster A.-K."/>
            <person name="Vollmers J."/>
            <person name="Poulsen M."/>
            <person name="Beemelmanns C."/>
        </authorList>
    </citation>
    <scope>NUCLEOTIDE SEQUENCE [LARGE SCALE GENOMIC DNA]</scope>
    <source>
        <strain evidence="4 5">RB68</strain>
    </source>
</reference>
<feature type="region of interest" description="Disordered" evidence="3">
    <location>
        <begin position="63"/>
        <end position="112"/>
    </location>
</feature>
<feature type="compositionally biased region" description="Basic and acidic residues" evidence="3">
    <location>
        <begin position="87"/>
        <end position="98"/>
    </location>
</feature>
<evidence type="ECO:0000256" key="3">
    <source>
        <dbReference type="SAM" id="MobiDB-lite"/>
    </source>
</evidence>
<dbReference type="RefSeq" id="WP_153536042.1">
    <property type="nucleotide sequence ID" value="NZ_WEGH01000003.1"/>
</dbReference>
<dbReference type="PANTHER" id="PTHR37042">
    <property type="entry name" value="OUTER MEMBRANE PROTEIN RV1973"/>
    <property type="match status" value="1"/>
</dbReference>
<evidence type="ECO:0000256" key="2">
    <source>
        <dbReference type="ARBA" id="ARBA00023136"/>
    </source>
</evidence>
<gene>
    <name evidence="4" type="ORF">ACRB68_47490</name>
</gene>
<feature type="region of interest" description="Disordered" evidence="3">
    <location>
        <begin position="1"/>
        <end position="42"/>
    </location>
</feature>
<protein>
    <recommendedName>
        <fullName evidence="6">Mce-associated membrane protein</fullName>
    </recommendedName>
</protein>
<name>A0A7K0C1J1_9ACTN</name>
<dbReference type="EMBL" id="WEGH01000003">
    <property type="protein sequence ID" value="MQY06654.1"/>
    <property type="molecule type" value="Genomic_DNA"/>
</dbReference>